<reference evidence="1" key="1">
    <citation type="submission" date="2018-01" db="EMBL/GenBank/DDBJ databases">
        <title>Complete Chloroplast Genome of Caulerpa lentillifera.</title>
        <authorList>
            <person name="Gao D."/>
            <person name="Sun Z."/>
            <person name="Yao J."/>
            <person name="Tan W."/>
        </authorList>
    </citation>
    <scope>NUCLEOTIDE SEQUENCE</scope>
</reference>
<dbReference type="GeneID" id="37867950"/>
<keyword evidence="1" id="KW-0934">Plastid</keyword>
<sequence>MVIVSGPPSDLFAFFFLKDPNLLIMSNWKLTRLDLQLTLYREIEVNKLIDLYIQFYKLQVKKEEKLGLKAQVYLEKKDSYISVSRKELGSRKNYFKKLLEPEDKYGIRFEVTLKSQKDLSFSESNHLDVAFFFNSKKNLIRHQKPSY</sequence>
<protein>
    <submittedName>
        <fullName evidence="1">Uncharacterized protein</fullName>
    </submittedName>
</protein>
<name>A0A345HH04_9CHLO</name>
<dbReference type="EMBL" id="MG753774">
    <property type="protein sequence ID" value="AXG75894.1"/>
    <property type="molecule type" value="Genomic_DNA"/>
</dbReference>
<dbReference type="AlphaFoldDB" id="A0A345HH04"/>
<dbReference type="EMBL" id="MN201587">
    <property type="protein sequence ID" value="QKS32300.1"/>
    <property type="molecule type" value="Genomic_DNA"/>
</dbReference>
<gene>
    <name evidence="1" type="primary">orf147</name>
</gene>
<proteinExistence type="predicted"/>
<reference evidence="2" key="2">
    <citation type="submission" date="2019-07" db="EMBL/GenBank/DDBJ databases">
        <authorList>
            <person name="Jia X."/>
        </authorList>
    </citation>
    <scope>NUCLEOTIDE SEQUENCE</scope>
</reference>
<accession>A0A345HH04</accession>
<geneLocation type="chloroplast" evidence="1"/>
<evidence type="ECO:0000313" key="2">
    <source>
        <dbReference type="EMBL" id="QKS32300.1"/>
    </source>
</evidence>
<keyword evidence="1" id="KW-0150">Chloroplast</keyword>
<evidence type="ECO:0000313" key="1">
    <source>
        <dbReference type="EMBL" id="AXG75894.1"/>
    </source>
</evidence>
<dbReference type="RefSeq" id="YP_009514400.1">
    <property type="nucleotide sequence ID" value="NC_039377.1"/>
</dbReference>
<organism evidence="1">
    <name type="scientific">Caulerpa lentillifera</name>
    <dbReference type="NCBI Taxonomy" id="148947"/>
    <lineage>
        <taxon>Eukaryota</taxon>
        <taxon>Viridiplantae</taxon>
        <taxon>Chlorophyta</taxon>
        <taxon>core chlorophytes</taxon>
        <taxon>Ulvophyceae</taxon>
        <taxon>TCBD clade</taxon>
        <taxon>Bryopsidales</taxon>
        <taxon>Halimedineae</taxon>
        <taxon>Caulerpaceae</taxon>
        <taxon>Caulerpa</taxon>
    </lineage>
</organism>